<dbReference type="AlphaFoldDB" id="A0A6V7V6R4"/>
<evidence type="ECO:0000313" key="3">
    <source>
        <dbReference type="Proteomes" id="UP000580250"/>
    </source>
</evidence>
<gene>
    <name evidence="2" type="ORF">MENT_LOCUS22025</name>
</gene>
<organism evidence="2 3">
    <name type="scientific">Meloidogyne enterolobii</name>
    <name type="common">Root-knot nematode worm</name>
    <name type="synonym">Meloidogyne mayaguensis</name>
    <dbReference type="NCBI Taxonomy" id="390850"/>
    <lineage>
        <taxon>Eukaryota</taxon>
        <taxon>Metazoa</taxon>
        <taxon>Ecdysozoa</taxon>
        <taxon>Nematoda</taxon>
        <taxon>Chromadorea</taxon>
        <taxon>Rhabditida</taxon>
        <taxon>Tylenchina</taxon>
        <taxon>Tylenchomorpha</taxon>
        <taxon>Tylenchoidea</taxon>
        <taxon>Meloidogynidae</taxon>
        <taxon>Meloidogyninae</taxon>
        <taxon>Meloidogyne</taxon>
    </lineage>
</organism>
<keyword evidence="1" id="KW-1133">Transmembrane helix</keyword>
<proteinExistence type="predicted"/>
<evidence type="ECO:0000313" key="2">
    <source>
        <dbReference type="EMBL" id="CAD2170609.1"/>
    </source>
</evidence>
<protein>
    <submittedName>
        <fullName evidence="2">Uncharacterized protein</fullName>
    </submittedName>
</protein>
<accession>A0A6V7V6R4</accession>
<name>A0A6V7V6R4_MELEN</name>
<dbReference type="EMBL" id="CAJEWN010000171">
    <property type="protein sequence ID" value="CAD2170609.1"/>
    <property type="molecule type" value="Genomic_DNA"/>
</dbReference>
<feature type="transmembrane region" description="Helical" evidence="1">
    <location>
        <begin position="20"/>
        <end position="38"/>
    </location>
</feature>
<dbReference type="Proteomes" id="UP000580250">
    <property type="component" value="Unassembled WGS sequence"/>
</dbReference>
<sequence>MLLDMDILHKDAELAESGSVDVVIVAVVIVDVVGFCYVRDLYVFVLTRITTR</sequence>
<reference evidence="2 3" key="1">
    <citation type="submission" date="2020-08" db="EMBL/GenBank/DDBJ databases">
        <authorList>
            <person name="Koutsovoulos G."/>
            <person name="Danchin GJ E."/>
        </authorList>
    </citation>
    <scope>NUCLEOTIDE SEQUENCE [LARGE SCALE GENOMIC DNA]</scope>
</reference>
<keyword evidence="1" id="KW-0812">Transmembrane</keyword>
<evidence type="ECO:0000256" key="1">
    <source>
        <dbReference type="SAM" id="Phobius"/>
    </source>
</evidence>
<keyword evidence="1" id="KW-0472">Membrane</keyword>
<comment type="caution">
    <text evidence="2">The sequence shown here is derived from an EMBL/GenBank/DDBJ whole genome shotgun (WGS) entry which is preliminary data.</text>
</comment>